<dbReference type="EMBL" id="NSIT01000495">
    <property type="protein sequence ID" value="PJE77582.1"/>
    <property type="molecule type" value="Genomic_DNA"/>
</dbReference>
<organism evidence="1">
    <name type="scientific">invertebrate metagenome</name>
    <dbReference type="NCBI Taxonomy" id="1711999"/>
    <lineage>
        <taxon>unclassified sequences</taxon>
        <taxon>metagenomes</taxon>
        <taxon>organismal metagenomes</taxon>
    </lineage>
</organism>
<protein>
    <submittedName>
        <fullName evidence="1">Uncharacterized protein</fullName>
    </submittedName>
</protein>
<name>A0A2H9T2X5_9ZZZZ</name>
<reference evidence="1" key="1">
    <citation type="journal article" date="2017" name="Appl. Environ. Microbiol.">
        <title>Molecular characterization of an Endozoicomonas-like organism causing infection in king scallop Pecten maximus L.</title>
        <authorList>
            <person name="Cano I."/>
            <person name="van Aerle R."/>
            <person name="Ross S."/>
            <person name="Verner-Jeffreys D.W."/>
            <person name="Paley R.K."/>
            <person name="Rimmer G."/>
            <person name="Ryder D."/>
            <person name="Hooper P."/>
            <person name="Stone D."/>
            <person name="Feist S.W."/>
        </authorList>
    </citation>
    <scope>NUCLEOTIDE SEQUENCE</scope>
</reference>
<comment type="caution">
    <text evidence="1">The sequence shown here is derived from an EMBL/GenBank/DDBJ whole genome shotgun (WGS) entry which is preliminary data.</text>
</comment>
<accession>A0A2H9T2X5</accession>
<sequence>MTFFQRIHGHFRTLIKISKFKKYLKDNFFYIQYDYLMREPPRGDSWAMLYLFYDTIANTLKNSFCCCFLYLSPFKTYA</sequence>
<dbReference type="AlphaFoldDB" id="A0A2H9T2X5"/>
<proteinExistence type="predicted"/>
<gene>
    <name evidence="1" type="ORF">CI610_03493</name>
</gene>
<evidence type="ECO:0000313" key="1">
    <source>
        <dbReference type="EMBL" id="PJE77582.1"/>
    </source>
</evidence>